<dbReference type="Pfam" id="PF00149">
    <property type="entry name" value="Metallophos"/>
    <property type="match status" value="1"/>
</dbReference>
<dbReference type="InterPro" id="IPR050884">
    <property type="entry name" value="CNP_phosphodiesterase-III"/>
</dbReference>
<dbReference type="Gene3D" id="3.60.21.10">
    <property type="match status" value="1"/>
</dbReference>
<evidence type="ECO:0000313" key="6">
    <source>
        <dbReference type="EMBL" id="CUX24301.1"/>
    </source>
</evidence>
<keyword evidence="1" id="KW-0479">Metal-binding</keyword>
<proteinExistence type="inferred from homology"/>
<dbReference type="PANTHER" id="PTHR42988:SF2">
    <property type="entry name" value="CYCLIC NUCLEOTIDE PHOSPHODIESTERASE CBUA0032-RELATED"/>
    <property type="match status" value="1"/>
</dbReference>
<dbReference type="InterPro" id="IPR029052">
    <property type="entry name" value="Metallo-depent_PP-like"/>
</dbReference>
<sequence>MRKLLILSDLHAYRGTPSGSPPSHLKVDSSHALASMFSGIVGTLQKEGITPDLIICPGDLADKADPVAQSNAWAQMEELKTVLGASQLIGTAGNHDVDSRLVFTEFDPKGVLQSLQPAFPGGTEIEVDRYWARNFVIYEFGDLRIVNLNSAAFHGIASDERDTSTHISEYKRGRVSKSTVSSIVNSIKNKSFKHNVLLTHHHVRKNDIYERDDSDMIGAAHLLRQLEDNSDTPWLVIHGHQHYPEVEYASGGSEAAIVFSAGSFAARIEATFAARAPNQFYFIEICDDATETGDWSPCGTIKAWHWVPHEGWSRSPANYNIPYGSGFGCRENNQTLATKVVTEINGSSEKFLTLKQVLDRVPQLKFVLPSARRRVLERVEKSGIVVALTDDADIEKSTLRKSS</sequence>
<evidence type="ECO:0000256" key="2">
    <source>
        <dbReference type="ARBA" id="ARBA00022801"/>
    </source>
</evidence>
<name>A0ABM9VET1_9HYPH</name>
<organism evidence="6 7">
    <name type="scientific">Agrobacterium genomosp. 13 str. CFBP 6927</name>
    <dbReference type="NCBI Taxonomy" id="1183428"/>
    <lineage>
        <taxon>Bacteria</taxon>
        <taxon>Pseudomonadati</taxon>
        <taxon>Pseudomonadota</taxon>
        <taxon>Alphaproteobacteria</taxon>
        <taxon>Hyphomicrobiales</taxon>
        <taxon>Rhizobiaceae</taxon>
        <taxon>Rhizobium/Agrobacterium group</taxon>
        <taxon>Agrobacterium</taxon>
        <taxon>Agrobacterium tumefaciens complex</taxon>
    </lineage>
</organism>
<dbReference type="Proteomes" id="UP000191812">
    <property type="component" value="Unassembled WGS sequence"/>
</dbReference>
<gene>
    <name evidence="6" type="ORF">AGR13a_Cc240040</name>
</gene>
<reference evidence="6 7" key="1">
    <citation type="submission" date="2016-01" db="EMBL/GenBank/DDBJ databases">
        <authorList>
            <person name="Regsiter A."/>
            <person name="william w."/>
        </authorList>
    </citation>
    <scope>NUCLEOTIDE SEQUENCE [LARGE SCALE GENOMIC DNA]</scope>
    <source>
        <strain evidence="6 7">CFBP 6927</strain>
    </source>
</reference>
<comment type="caution">
    <text evidence="6">The sequence shown here is derived from an EMBL/GenBank/DDBJ whole genome shotgun (WGS) entry which is preliminary data.</text>
</comment>
<comment type="similarity">
    <text evidence="4">Belongs to the cyclic nucleotide phosphodiesterase class-III family.</text>
</comment>
<protein>
    <recommendedName>
        <fullName evidence="5">Calcineurin-like phosphoesterase domain-containing protein</fullName>
    </recommendedName>
</protein>
<dbReference type="InterPro" id="IPR004843">
    <property type="entry name" value="Calcineurin-like_PHP"/>
</dbReference>
<dbReference type="EMBL" id="FBWH01000017">
    <property type="protein sequence ID" value="CUX24301.1"/>
    <property type="molecule type" value="Genomic_DNA"/>
</dbReference>
<evidence type="ECO:0000313" key="7">
    <source>
        <dbReference type="Proteomes" id="UP000191812"/>
    </source>
</evidence>
<accession>A0ABM9VET1</accession>
<dbReference type="CDD" id="cd00838">
    <property type="entry name" value="MPP_superfamily"/>
    <property type="match status" value="1"/>
</dbReference>
<evidence type="ECO:0000256" key="1">
    <source>
        <dbReference type="ARBA" id="ARBA00022723"/>
    </source>
</evidence>
<keyword evidence="3" id="KW-0408">Iron</keyword>
<keyword evidence="7" id="KW-1185">Reference proteome</keyword>
<evidence type="ECO:0000256" key="3">
    <source>
        <dbReference type="ARBA" id="ARBA00023004"/>
    </source>
</evidence>
<keyword evidence="2" id="KW-0378">Hydrolase</keyword>
<evidence type="ECO:0000259" key="5">
    <source>
        <dbReference type="Pfam" id="PF00149"/>
    </source>
</evidence>
<dbReference type="PANTHER" id="PTHR42988">
    <property type="entry name" value="PHOSPHOHYDROLASE"/>
    <property type="match status" value="1"/>
</dbReference>
<evidence type="ECO:0000256" key="4">
    <source>
        <dbReference type="ARBA" id="ARBA00025742"/>
    </source>
</evidence>
<dbReference type="SUPFAM" id="SSF56300">
    <property type="entry name" value="Metallo-dependent phosphatases"/>
    <property type="match status" value="1"/>
</dbReference>
<feature type="domain" description="Calcineurin-like phosphoesterase" evidence="5">
    <location>
        <begin position="3"/>
        <end position="244"/>
    </location>
</feature>
<dbReference type="RefSeq" id="WP_167377459.1">
    <property type="nucleotide sequence ID" value="NZ_LT009756.1"/>
</dbReference>